<feature type="transmembrane region" description="Helical" evidence="1">
    <location>
        <begin position="25"/>
        <end position="43"/>
    </location>
</feature>
<dbReference type="InterPro" id="IPR009936">
    <property type="entry name" value="DUF1468"/>
</dbReference>
<dbReference type="Pfam" id="PF07331">
    <property type="entry name" value="TctB"/>
    <property type="match status" value="1"/>
</dbReference>
<feature type="transmembrane region" description="Helical" evidence="1">
    <location>
        <begin position="103"/>
        <end position="134"/>
    </location>
</feature>
<organism evidence="3 4">
    <name type="scientific">Roseomonas fluvialis</name>
    <dbReference type="NCBI Taxonomy" id="1750527"/>
    <lineage>
        <taxon>Bacteria</taxon>
        <taxon>Pseudomonadati</taxon>
        <taxon>Pseudomonadota</taxon>
        <taxon>Alphaproteobacteria</taxon>
        <taxon>Acetobacterales</taxon>
        <taxon>Roseomonadaceae</taxon>
        <taxon>Roseomonas</taxon>
    </lineage>
</organism>
<name>A0ABN6PD61_9PROT</name>
<proteinExistence type="predicted"/>
<accession>A0ABN6PD61</accession>
<dbReference type="RefSeq" id="WP_244457364.1">
    <property type="nucleotide sequence ID" value="NZ_AP025637.1"/>
</dbReference>
<gene>
    <name evidence="3" type="ORF">Rmf_52070</name>
</gene>
<feature type="transmembrane region" description="Helical" evidence="1">
    <location>
        <begin position="154"/>
        <end position="174"/>
    </location>
</feature>
<keyword evidence="1" id="KW-0812">Transmembrane</keyword>
<evidence type="ECO:0000313" key="3">
    <source>
        <dbReference type="EMBL" id="BDG75278.1"/>
    </source>
</evidence>
<feature type="transmembrane region" description="Helical" evidence="1">
    <location>
        <begin position="63"/>
        <end position="82"/>
    </location>
</feature>
<reference evidence="3 4" key="1">
    <citation type="journal article" date="2016" name="Microbes Environ.">
        <title>Phylogenetically diverse aerobic anoxygenic phototrophic bacteria isolated from epilithic biofilms in Tama river, Japan.</title>
        <authorList>
            <person name="Hirose S."/>
            <person name="Matsuura K."/>
            <person name="Haruta S."/>
        </authorList>
    </citation>
    <scope>NUCLEOTIDE SEQUENCE [LARGE SCALE GENOMIC DNA]</scope>
    <source>
        <strain evidence="3 4">S08</strain>
    </source>
</reference>
<evidence type="ECO:0000259" key="2">
    <source>
        <dbReference type="Pfam" id="PF07331"/>
    </source>
</evidence>
<dbReference type="Proteomes" id="UP000831327">
    <property type="component" value="Chromosome"/>
</dbReference>
<evidence type="ECO:0000256" key="1">
    <source>
        <dbReference type="SAM" id="Phobius"/>
    </source>
</evidence>
<evidence type="ECO:0000313" key="4">
    <source>
        <dbReference type="Proteomes" id="UP000831327"/>
    </source>
</evidence>
<keyword evidence="1" id="KW-0472">Membrane</keyword>
<protein>
    <recommendedName>
        <fullName evidence="2">DUF1468 domain-containing protein</fullName>
    </recommendedName>
</protein>
<sequence>MSEAAQEAESPFDGEKAPASPRADLVTAAVLFALGIAIVQQAWNMPRFVEQSGTGLTAPGIVPGFYGAMLSLLAGVLGLRAMRRGGWAVRAARAKATDDGRRLLTAAVLGVMYAGVLVGRVPFWMASALFVFAFTTAFEWDQGPERRLRRVVEAALIGLGTGVAVTMVFEKLFLLRLP</sequence>
<feature type="domain" description="DUF1468" evidence="2">
    <location>
        <begin position="26"/>
        <end position="178"/>
    </location>
</feature>
<dbReference type="EMBL" id="AP025637">
    <property type="protein sequence ID" value="BDG75278.1"/>
    <property type="molecule type" value="Genomic_DNA"/>
</dbReference>
<keyword evidence="4" id="KW-1185">Reference proteome</keyword>
<keyword evidence="1" id="KW-1133">Transmembrane helix</keyword>